<dbReference type="Pfam" id="PF00701">
    <property type="entry name" value="DHDPS"/>
    <property type="match status" value="1"/>
</dbReference>
<dbReference type="Gene3D" id="3.20.20.70">
    <property type="entry name" value="Aldolase class I"/>
    <property type="match status" value="2"/>
</dbReference>
<organism evidence="3 4">
    <name type="scientific">Pyrenophora seminiperda CCB06</name>
    <dbReference type="NCBI Taxonomy" id="1302712"/>
    <lineage>
        <taxon>Eukaryota</taxon>
        <taxon>Fungi</taxon>
        <taxon>Dikarya</taxon>
        <taxon>Ascomycota</taxon>
        <taxon>Pezizomycotina</taxon>
        <taxon>Dothideomycetes</taxon>
        <taxon>Pleosporomycetidae</taxon>
        <taxon>Pleosporales</taxon>
        <taxon>Pleosporineae</taxon>
        <taxon>Pleosporaceae</taxon>
        <taxon>Pyrenophora</taxon>
    </lineage>
</organism>
<protein>
    <submittedName>
        <fullName evidence="3">Dihydrodipicolinate synthetase</fullName>
    </submittedName>
</protein>
<feature type="compositionally biased region" description="Basic residues" evidence="1">
    <location>
        <begin position="332"/>
        <end position="341"/>
    </location>
</feature>
<sequence>MVAFTIPVNCGSPLHRRTMPQGIKLDIVCFSVLASRKSDDWRVLKRDLLPSVSSKLEYNHIQSEQAQNFTMAPPPDAGVWCPAVTFYMPDSNTATLDLVAQKQYFTYLSKSGLTGLVILGSNAEALLLTRDEKKALVKCAREAVGPDYPLIVGISGFSVPQVMENISDAIEAGANYGLLLPAAYYGPATSKDVIMAFYDEIAQNSSLPIVIYNFPGICNGVDLDSVTIAALAKRNPGKIEALDLHRKAALAESPIKAGIAPTKHAVSQYSAKAAGIEDTEAKLNPRRPYFPVGEALKASVKDAMAELAVIEKQFMHNVNKMAPQRAANNVEKKRRSKKRKTRTEVSSSSESDSDGSSQTNKEALAVDKKDVTTTIHVDQDVQMEDAPASHPAKPAAKAGRQTQDDFSAIYLRKVAAEFADDLDKVREAQDFKASSVPMLIHALKQGESLFSGEERRRVVRAAQT</sequence>
<gene>
    <name evidence="3" type="ORF">GMOD_00000196</name>
</gene>
<feature type="compositionally biased region" description="Low complexity" evidence="1">
    <location>
        <begin position="344"/>
        <end position="357"/>
    </location>
</feature>
<dbReference type="InterPro" id="IPR028217">
    <property type="entry name" value="Rsa3_C"/>
</dbReference>
<dbReference type="CDD" id="cd00408">
    <property type="entry name" value="DHDPS-like"/>
    <property type="match status" value="1"/>
</dbReference>
<dbReference type="SUPFAM" id="SSF51569">
    <property type="entry name" value="Aldolase"/>
    <property type="match status" value="1"/>
</dbReference>
<dbReference type="SMART" id="SM01130">
    <property type="entry name" value="DHDPS"/>
    <property type="match status" value="1"/>
</dbReference>
<feature type="region of interest" description="Disordered" evidence="1">
    <location>
        <begin position="320"/>
        <end position="371"/>
    </location>
</feature>
<name>A0A3M7M6W6_9PLEO</name>
<dbReference type="Pfam" id="PF14615">
    <property type="entry name" value="Rsa3"/>
    <property type="match status" value="1"/>
</dbReference>
<dbReference type="EMBL" id="KE747824">
    <property type="protein sequence ID" value="RMZ70139.1"/>
    <property type="molecule type" value="Genomic_DNA"/>
</dbReference>
<evidence type="ECO:0000256" key="1">
    <source>
        <dbReference type="SAM" id="MobiDB-lite"/>
    </source>
</evidence>
<dbReference type="Proteomes" id="UP000265663">
    <property type="component" value="Unassembled WGS sequence"/>
</dbReference>
<evidence type="ECO:0000259" key="2">
    <source>
        <dbReference type="Pfam" id="PF14615"/>
    </source>
</evidence>
<reference evidence="3 4" key="1">
    <citation type="journal article" date="2014" name="PLoS ONE">
        <title>De novo Genome Assembly of the Fungal Plant Pathogen Pyrenophora semeniperda.</title>
        <authorList>
            <person name="Soliai M.M."/>
            <person name="Meyer S.E."/>
            <person name="Udall J.A."/>
            <person name="Elzinga D.E."/>
            <person name="Hermansen R.A."/>
            <person name="Bodily P.M."/>
            <person name="Hart A.A."/>
            <person name="Coleman C.E."/>
        </authorList>
    </citation>
    <scope>NUCLEOTIDE SEQUENCE [LARGE SCALE GENOMIC DNA]</scope>
    <source>
        <strain evidence="3 4">CCB06</strain>
        <tissue evidence="3">Mycelium</tissue>
    </source>
</reference>
<dbReference type="InterPro" id="IPR013785">
    <property type="entry name" value="Aldolase_TIM"/>
</dbReference>
<dbReference type="GO" id="GO:0008840">
    <property type="term" value="F:4-hydroxy-tetrahydrodipicolinate synthase activity"/>
    <property type="evidence" value="ECO:0007669"/>
    <property type="project" value="TreeGrafter"/>
</dbReference>
<evidence type="ECO:0000313" key="4">
    <source>
        <dbReference type="Proteomes" id="UP000265663"/>
    </source>
</evidence>
<feature type="domain" description="Ribosome-assembly protein 3 C-terminal" evidence="2">
    <location>
        <begin position="406"/>
        <end position="451"/>
    </location>
</feature>
<proteinExistence type="predicted"/>
<keyword evidence="4" id="KW-1185">Reference proteome</keyword>
<dbReference type="OrthoDB" id="191315at2759"/>
<dbReference type="PANTHER" id="PTHR12128">
    <property type="entry name" value="DIHYDRODIPICOLINATE SYNTHASE"/>
    <property type="match status" value="1"/>
</dbReference>
<dbReference type="AlphaFoldDB" id="A0A3M7M6W6"/>
<accession>A0A3M7M6W6</accession>
<dbReference type="PANTHER" id="PTHR12128:SF47">
    <property type="entry name" value="DIHYDRODIPICOLINATE SYNTHASE-RELATED"/>
    <property type="match status" value="1"/>
</dbReference>
<evidence type="ECO:0000313" key="3">
    <source>
        <dbReference type="EMBL" id="RMZ70139.1"/>
    </source>
</evidence>
<dbReference type="InterPro" id="IPR002220">
    <property type="entry name" value="DapA-like"/>
</dbReference>